<keyword evidence="5" id="KW-1133">Transmembrane helix</keyword>
<comment type="caution">
    <text evidence="7">The sequence shown here is derived from an EMBL/GenBank/DDBJ whole genome shotgun (WGS) entry which is preliminary data.</text>
</comment>
<dbReference type="EMBL" id="PSQE01000001">
    <property type="protein sequence ID" value="RHN82686.1"/>
    <property type="molecule type" value="Genomic_DNA"/>
</dbReference>
<dbReference type="SUPFAM" id="SSF57850">
    <property type="entry name" value="RING/U-box"/>
    <property type="match status" value="1"/>
</dbReference>
<evidence type="ECO:0000313" key="7">
    <source>
        <dbReference type="EMBL" id="RHN82686.1"/>
    </source>
</evidence>
<keyword evidence="5" id="KW-0812">Transmembrane</keyword>
<dbReference type="Gramene" id="rna6865">
    <property type="protein sequence ID" value="RHN82686.1"/>
    <property type="gene ID" value="gene6865"/>
</dbReference>
<feature type="transmembrane region" description="Helical" evidence="5">
    <location>
        <begin position="9"/>
        <end position="26"/>
    </location>
</feature>
<accession>A0A396JWX3</accession>
<dbReference type="Pfam" id="PF13639">
    <property type="entry name" value="zf-RING_2"/>
    <property type="match status" value="1"/>
</dbReference>
<keyword evidence="1" id="KW-0479">Metal-binding</keyword>
<name>A0A396JWX3_MEDTR</name>
<feature type="domain" description="RING-type" evidence="6">
    <location>
        <begin position="80"/>
        <end position="123"/>
    </location>
</feature>
<protein>
    <submittedName>
        <fullName evidence="7">Putative chromatin regulator PHD family</fullName>
    </submittedName>
</protein>
<evidence type="ECO:0000256" key="1">
    <source>
        <dbReference type="ARBA" id="ARBA00022723"/>
    </source>
</evidence>
<reference evidence="7" key="1">
    <citation type="journal article" date="2018" name="Nat. Plants">
        <title>Whole-genome landscape of Medicago truncatula symbiotic genes.</title>
        <authorList>
            <person name="Pecrix Y."/>
            <person name="Gamas P."/>
            <person name="Carrere S."/>
        </authorList>
    </citation>
    <scope>NUCLEOTIDE SEQUENCE</scope>
    <source>
        <tissue evidence="7">Leaves</tissue>
    </source>
</reference>
<evidence type="ECO:0000259" key="6">
    <source>
        <dbReference type="PROSITE" id="PS50089"/>
    </source>
</evidence>
<feature type="transmembrane region" description="Helical" evidence="5">
    <location>
        <begin position="32"/>
        <end position="47"/>
    </location>
</feature>
<dbReference type="Proteomes" id="UP000265566">
    <property type="component" value="Chromosome 1"/>
</dbReference>
<dbReference type="Gene3D" id="3.30.40.10">
    <property type="entry name" value="Zinc/RING finger domain, C3HC4 (zinc finger)"/>
    <property type="match status" value="1"/>
</dbReference>
<dbReference type="PANTHER" id="PTHR45969:SF9">
    <property type="entry name" value="RING-TYPE DOMAIN-CONTAINING PROTEIN"/>
    <property type="match status" value="1"/>
</dbReference>
<dbReference type="PROSITE" id="PS50089">
    <property type="entry name" value="ZF_RING_2"/>
    <property type="match status" value="1"/>
</dbReference>
<proteinExistence type="predicted"/>
<keyword evidence="2 4" id="KW-0863">Zinc-finger</keyword>
<organism evidence="7">
    <name type="scientific">Medicago truncatula</name>
    <name type="common">Barrel medic</name>
    <name type="synonym">Medicago tribuloides</name>
    <dbReference type="NCBI Taxonomy" id="3880"/>
    <lineage>
        <taxon>Eukaryota</taxon>
        <taxon>Viridiplantae</taxon>
        <taxon>Streptophyta</taxon>
        <taxon>Embryophyta</taxon>
        <taxon>Tracheophyta</taxon>
        <taxon>Spermatophyta</taxon>
        <taxon>Magnoliopsida</taxon>
        <taxon>eudicotyledons</taxon>
        <taxon>Gunneridae</taxon>
        <taxon>Pentapetalae</taxon>
        <taxon>rosids</taxon>
        <taxon>fabids</taxon>
        <taxon>Fabales</taxon>
        <taxon>Fabaceae</taxon>
        <taxon>Papilionoideae</taxon>
        <taxon>50 kb inversion clade</taxon>
        <taxon>NPAAA clade</taxon>
        <taxon>Hologalegina</taxon>
        <taxon>IRL clade</taxon>
        <taxon>Trifolieae</taxon>
        <taxon>Medicago</taxon>
    </lineage>
</organism>
<evidence type="ECO:0000256" key="2">
    <source>
        <dbReference type="ARBA" id="ARBA00022771"/>
    </source>
</evidence>
<gene>
    <name evidence="7" type="ORF">MtrunA17_Chr1g0212451</name>
</gene>
<keyword evidence="3" id="KW-0862">Zinc</keyword>
<dbReference type="InterPro" id="IPR013083">
    <property type="entry name" value="Znf_RING/FYVE/PHD"/>
</dbReference>
<dbReference type="SMART" id="SM00184">
    <property type="entry name" value="RING"/>
    <property type="match status" value="1"/>
</dbReference>
<keyword evidence="5" id="KW-0472">Membrane</keyword>
<evidence type="ECO:0000256" key="5">
    <source>
        <dbReference type="SAM" id="Phobius"/>
    </source>
</evidence>
<dbReference type="GO" id="GO:0008270">
    <property type="term" value="F:zinc ion binding"/>
    <property type="evidence" value="ECO:0007669"/>
    <property type="project" value="UniProtKB-KW"/>
</dbReference>
<evidence type="ECO:0000256" key="3">
    <source>
        <dbReference type="ARBA" id="ARBA00022833"/>
    </source>
</evidence>
<dbReference type="AlphaFoldDB" id="A0A396JWX3"/>
<dbReference type="InterPro" id="IPR001841">
    <property type="entry name" value="Znf_RING"/>
</dbReference>
<sequence length="134" mass="15590">MNCLVVCQSRLWIVTIVLYTCVFIPLKQLKMSLANIFGLILMFFFSYESKCTAKEMEFPDIPSLPAVRFEDLDGDEDEICSICLVEFEREDGVSKLRRCGHVFHFNCINQWLERSQFSCPLCRSSLFSEIHTNN</sequence>
<evidence type="ECO:0000256" key="4">
    <source>
        <dbReference type="PROSITE-ProRule" id="PRU00175"/>
    </source>
</evidence>
<dbReference type="PANTHER" id="PTHR45969">
    <property type="entry name" value="RING ZINC FINGER PROTEIN-RELATED"/>
    <property type="match status" value="1"/>
</dbReference>